<dbReference type="Pfam" id="PF01475">
    <property type="entry name" value="FUR"/>
    <property type="match status" value="1"/>
</dbReference>
<dbReference type="SUPFAM" id="SSF46785">
    <property type="entry name" value="Winged helix' DNA-binding domain"/>
    <property type="match status" value="1"/>
</dbReference>
<evidence type="ECO:0000256" key="2">
    <source>
        <dbReference type="ARBA" id="ARBA00007957"/>
    </source>
</evidence>
<feature type="binding site" evidence="11">
    <location>
        <position position="94"/>
    </location>
    <ligand>
        <name>Zn(2+)</name>
        <dbReference type="ChEBI" id="CHEBI:29105"/>
    </ligand>
</feature>
<proteinExistence type="inferred from homology"/>
<evidence type="ECO:0000256" key="3">
    <source>
        <dbReference type="ARBA" id="ARBA00020910"/>
    </source>
</evidence>
<dbReference type="AlphaFoldDB" id="A0A1V2UTY3"/>
<keyword evidence="8" id="KW-0805">Transcription regulation</keyword>
<keyword evidence="13" id="KW-1185">Reference proteome</keyword>
<keyword evidence="5" id="KW-0678">Repressor</keyword>
<organism evidence="12 13">
    <name type="scientific">Acinetobacter genomosp. 33YU</name>
    <dbReference type="NCBI Taxonomy" id="1675530"/>
    <lineage>
        <taxon>Bacteria</taxon>
        <taxon>Pseudomonadati</taxon>
        <taxon>Pseudomonadota</taxon>
        <taxon>Gammaproteobacteria</taxon>
        <taxon>Moraxellales</taxon>
        <taxon>Moraxellaceae</taxon>
        <taxon>Acinetobacter</taxon>
    </lineage>
</organism>
<gene>
    <name evidence="12" type="ORF">AC058_13850</name>
</gene>
<comment type="similarity">
    <text evidence="2">Belongs to the Fur family.</text>
</comment>
<keyword evidence="6 11" id="KW-0479">Metal-binding</keyword>
<dbReference type="Gene3D" id="1.10.10.10">
    <property type="entry name" value="Winged helix-like DNA-binding domain superfamily/Winged helix DNA-binding domain"/>
    <property type="match status" value="1"/>
</dbReference>
<dbReference type="GO" id="GO:0003700">
    <property type="term" value="F:DNA-binding transcription factor activity"/>
    <property type="evidence" value="ECO:0007669"/>
    <property type="project" value="InterPro"/>
</dbReference>
<dbReference type="GO" id="GO:0000976">
    <property type="term" value="F:transcription cis-regulatory region binding"/>
    <property type="evidence" value="ECO:0007669"/>
    <property type="project" value="TreeGrafter"/>
</dbReference>
<dbReference type="GO" id="GO:0045892">
    <property type="term" value="P:negative regulation of DNA-templated transcription"/>
    <property type="evidence" value="ECO:0007669"/>
    <property type="project" value="TreeGrafter"/>
</dbReference>
<dbReference type="GO" id="GO:1900376">
    <property type="term" value="P:regulation of secondary metabolite biosynthetic process"/>
    <property type="evidence" value="ECO:0007669"/>
    <property type="project" value="TreeGrafter"/>
</dbReference>
<comment type="caution">
    <text evidence="12">The sequence shown here is derived from an EMBL/GenBank/DDBJ whole genome shotgun (WGS) entry which is preliminary data.</text>
</comment>
<dbReference type="PANTHER" id="PTHR33202:SF7">
    <property type="entry name" value="FERRIC UPTAKE REGULATION PROTEIN"/>
    <property type="match status" value="1"/>
</dbReference>
<evidence type="ECO:0000256" key="11">
    <source>
        <dbReference type="PIRSR" id="PIRSR602481-1"/>
    </source>
</evidence>
<dbReference type="GO" id="GO:0005737">
    <property type="term" value="C:cytoplasm"/>
    <property type="evidence" value="ECO:0007669"/>
    <property type="project" value="UniProtKB-SubCell"/>
</dbReference>
<dbReference type="Proteomes" id="UP000189376">
    <property type="component" value="Unassembled WGS sequence"/>
</dbReference>
<dbReference type="InterPro" id="IPR036390">
    <property type="entry name" value="WH_DNA-bd_sf"/>
</dbReference>
<evidence type="ECO:0000256" key="5">
    <source>
        <dbReference type="ARBA" id="ARBA00022491"/>
    </source>
</evidence>
<evidence type="ECO:0000256" key="10">
    <source>
        <dbReference type="ARBA" id="ARBA00023163"/>
    </source>
</evidence>
<keyword evidence="7 11" id="KW-0862">Zinc</keyword>
<evidence type="ECO:0000256" key="8">
    <source>
        <dbReference type="ARBA" id="ARBA00023015"/>
    </source>
</evidence>
<dbReference type="RefSeq" id="WP_151731244.1">
    <property type="nucleotide sequence ID" value="NZ_LFZS01000009.1"/>
</dbReference>
<dbReference type="FunFam" id="1.10.10.10:FF:000007">
    <property type="entry name" value="Ferric uptake regulation protein"/>
    <property type="match status" value="1"/>
</dbReference>
<keyword evidence="10" id="KW-0804">Transcription</keyword>
<keyword evidence="9" id="KW-0238">DNA-binding</keyword>
<evidence type="ECO:0000256" key="6">
    <source>
        <dbReference type="ARBA" id="ARBA00022723"/>
    </source>
</evidence>
<dbReference type="InterPro" id="IPR036388">
    <property type="entry name" value="WH-like_DNA-bd_sf"/>
</dbReference>
<evidence type="ECO:0000256" key="7">
    <source>
        <dbReference type="ARBA" id="ARBA00022833"/>
    </source>
</evidence>
<evidence type="ECO:0000313" key="13">
    <source>
        <dbReference type="Proteomes" id="UP000189376"/>
    </source>
</evidence>
<dbReference type="EMBL" id="LFZS01000009">
    <property type="protein sequence ID" value="ONN53438.1"/>
    <property type="molecule type" value="Genomic_DNA"/>
</dbReference>
<reference evidence="12 13" key="1">
    <citation type="submission" date="2015-07" db="EMBL/GenBank/DDBJ databases">
        <title>Acinetobacter yuneri, a novel member of Acinetobacter calcoaceticus-Acinetobacter baumannii complex isolated from clinical specimen.</title>
        <authorList>
            <person name="Yu Y."/>
        </authorList>
    </citation>
    <scope>NUCLEOTIDE SEQUENCE [LARGE SCALE GENOMIC DNA]</scope>
    <source>
        <strain evidence="12 13">A362</strain>
    </source>
</reference>
<evidence type="ECO:0000256" key="1">
    <source>
        <dbReference type="ARBA" id="ARBA00004496"/>
    </source>
</evidence>
<evidence type="ECO:0000313" key="12">
    <source>
        <dbReference type="EMBL" id="ONN53438.1"/>
    </source>
</evidence>
<evidence type="ECO:0000256" key="4">
    <source>
        <dbReference type="ARBA" id="ARBA00022490"/>
    </source>
</evidence>
<accession>A0A1V2UTY3</accession>
<protein>
    <recommendedName>
        <fullName evidence="3">Ferric uptake regulation protein</fullName>
    </recommendedName>
</protein>
<keyword evidence="4" id="KW-0963">Cytoplasm</keyword>
<name>A0A1V2UTY3_9GAMM</name>
<dbReference type="GO" id="GO:0008270">
    <property type="term" value="F:zinc ion binding"/>
    <property type="evidence" value="ECO:0007669"/>
    <property type="project" value="TreeGrafter"/>
</dbReference>
<dbReference type="PANTHER" id="PTHR33202">
    <property type="entry name" value="ZINC UPTAKE REGULATION PROTEIN"/>
    <property type="match status" value="1"/>
</dbReference>
<evidence type="ECO:0000256" key="9">
    <source>
        <dbReference type="ARBA" id="ARBA00023125"/>
    </source>
</evidence>
<dbReference type="InterPro" id="IPR002481">
    <property type="entry name" value="FUR"/>
</dbReference>
<comment type="cofactor">
    <cofactor evidence="11">
        <name>Zn(2+)</name>
        <dbReference type="ChEBI" id="CHEBI:29105"/>
    </cofactor>
    <text evidence="11">Binds 1 zinc ion per subunit.</text>
</comment>
<comment type="subcellular location">
    <subcellularLocation>
        <location evidence="1">Cytoplasm</location>
    </subcellularLocation>
</comment>
<sequence length="129" mass="14740">MLELQQKIKEAGLKVTHPRLTVLSLIQQQAEDLTVKQIYQKLYTQKQKLSLATVYRVVTDLVGAGLISNTQFQRGEAKFNLSDLANNQLLQIQCAELTEAKQEQFLASLQSVFNQFQVDLKQVEIIQNY</sequence>